<evidence type="ECO:0000256" key="4">
    <source>
        <dbReference type="ARBA" id="ARBA00022989"/>
    </source>
</evidence>
<comment type="caution">
    <text evidence="8">The sequence shown here is derived from an EMBL/GenBank/DDBJ whole genome shotgun (WGS) entry which is preliminary data.</text>
</comment>
<evidence type="ECO:0000313" key="9">
    <source>
        <dbReference type="Proteomes" id="UP000617426"/>
    </source>
</evidence>
<evidence type="ECO:0000256" key="6">
    <source>
        <dbReference type="SAM" id="Phobius"/>
    </source>
</evidence>
<dbReference type="AlphaFoldDB" id="A0A923E0J5"/>
<dbReference type="RefSeq" id="WP_184451372.1">
    <property type="nucleotide sequence ID" value="NZ_JACHMK010000001.1"/>
</dbReference>
<evidence type="ECO:0000256" key="2">
    <source>
        <dbReference type="ARBA" id="ARBA00022475"/>
    </source>
</evidence>
<comment type="subcellular location">
    <subcellularLocation>
        <location evidence="1">Cell membrane</location>
        <topology evidence="1">Multi-pass membrane protein</topology>
    </subcellularLocation>
</comment>
<keyword evidence="3 6" id="KW-0812">Transmembrane</keyword>
<feature type="transmembrane region" description="Helical" evidence="6">
    <location>
        <begin position="108"/>
        <end position="134"/>
    </location>
</feature>
<dbReference type="Proteomes" id="UP000617426">
    <property type="component" value="Unassembled WGS sequence"/>
</dbReference>
<feature type="transmembrane region" description="Helical" evidence="6">
    <location>
        <begin position="228"/>
        <end position="261"/>
    </location>
</feature>
<keyword evidence="4 6" id="KW-1133">Transmembrane helix</keyword>
<dbReference type="InterPro" id="IPR003838">
    <property type="entry name" value="ABC3_permease_C"/>
</dbReference>
<feature type="transmembrane region" description="Helical" evidence="6">
    <location>
        <begin position="324"/>
        <end position="343"/>
    </location>
</feature>
<feature type="transmembrane region" description="Helical" evidence="6">
    <location>
        <begin position="21"/>
        <end position="42"/>
    </location>
</feature>
<reference evidence="8" key="1">
    <citation type="submission" date="2020-08" db="EMBL/GenBank/DDBJ databases">
        <title>Sequencing the genomes of 1000 actinobacteria strains.</title>
        <authorList>
            <person name="Klenk H.-P."/>
        </authorList>
    </citation>
    <scope>NUCLEOTIDE SEQUENCE</scope>
    <source>
        <strain evidence="8">DSM 10695</strain>
    </source>
</reference>
<feature type="transmembrane region" description="Helical" evidence="6">
    <location>
        <begin position="377"/>
        <end position="397"/>
    </location>
</feature>
<name>A0A923E0J5_9ACTO</name>
<evidence type="ECO:0000256" key="3">
    <source>
        <dbReference type="ARBA" id="ARBA00022692"/>
    </source>
</evidence>
<sequence length="447" mass="46423">MKACRVAAGALLRSRDASTSILTVLSFALPHAMLLAVAGGVAAFREREAAGVGADPDLAQLYIVFAGFAAVLLIVPILTMGAAAARLGMTRRAENLAILRLIGLSPSAARLACVLDTLVHALVGTFIGTLVYLLTLPAWSLLRFQGLAMRVSEMLLPVHLLLAGILLMAVLAAASSWIAVRRASISPLGVARKQQANGASKIAVLIFAGLVLAWLVVGGALLKSLPQSFAFAVMLIILGLIFAGVNAFGAWSVGLLGRLMARTARTPASLIAGRRLAEDPKSVWRSFSSVALVGFIVGCVYPVAALIVQTGDSSTSLLLQDIRTGLLLTLGMSVALAAVSTAVNQASRLLDTIQEVRSLARAGAPLSVLDRARRREILLPALLIIGGAMGIGLSFLSPVGVGAQATIAMAATLTGFLLSAVLAILLASESTRPLRARLLKERVIDPS</sequence>
<accession>A0A923E0J5</accession>
<feature type="transmembrane region" description="Helical" evidence="6">
    <location>
        <begin position="282"/>
        <end position="304"/>
    </location>
</feature>
<protein>
    <submittedName>
        <fullName evidence="8">MFS family permease</fullName>
    </submittedName>
</protein>
<organism evidence="8 9">
    <name type="scientific">Schaalia hyovaginalis</name>
    <dbReference type="NCBI Taxonomy" id="29316"/>
    <lineage>
        <taxon>Bacteria</taxon>
        <taxon>Bacillati</taxon>
        <taxon>Actinomycetota</taxon>
        <taxon>Actinomycetes</taxon>
        <taxon>Actinomycetales</taxon>
        <taxon>Actinomycetaceae</taxon>
        <taxon>Schaalia</taxon>
    </lineage>
</organism>
<feature type="transmembrane region" description="Helical" evidence="6">
    <location>
        <begin position="154"/>
        <end position="180"/>
    </location>
</feature>
<feature type="transmembrane region" description="Helical" evidence="6">
    <location>
        <begin position="201"/>
        <end position="222"/>
    </location>
</feature>
<keyword evidence="5 6" id="KW-0472">Membrane</keyword>
<evidence type="ECO:0000313" key="8">
    <source>
        <dbReference type="EMBL" id="MBB6333686.1"/>
    </source>
</evidence>
<dbReference type="Pfam" id="PF02687">
    <property type="entry name" value="FtsX"/>
    <property type="match status" value="1"/>
</dbReference>
<feature type="transmembrane region" description="Helical" evidence="6">
    <location>
        <begin position="62"/>
        <end position="87"/>
    </location>
</feature>
<keyword evidence="9" id="KW-1185">Reference proteome</keyword>
<evidence type="ECO:0000259" key="7">
    <source>
        <dbReference type="Pfam" id="PF02687"/>
    </source>
</evidence>
<dbReference type="EMBL" id="JACHMK010000001">
    <property type="protein sequence ID" value="MBB6333686.1"/>
    <property type="molecule type" value="Genomic_DNA"/>
</dbReference>
<keyword evidence="2" id="KW-1003">Cell membrane</keyword>
<evidence type="ECO:0000256" key="1">
    <source>
        <dbReference type="ARBA" id="ARBA00004651"/>
    </source>
</evidence>
<evidence type="ECO:0000256" key="5">
    <source>
        <dbReference type="ARBA" id="ARBA00023136"/>
    </source>
</evidence>
<dbReference type="GO" id="GO:0005886">
    <property type="term" value="C:plasma membrane"/>
    <property type="evidence" value="ECO:0007669"/>
    <property type="project" value="UniProtKB-SubCell"/>
</dbReference>
<feature type="transmembrane region" description="Helical" evidence="6">
    <location>
        <begin position="403"/>
        <end position="427"/>
    </location>
</feature>
<gene>
    <name evidence="8" type="ORF">HD592_000251</name>
</gene>
<feature type="domain" description="ABC3 transporter permease C-terminal" evidence="7">
    <location>
        <begin position="68"/>
        <end position="184"/>
    </location>
</feature>
<proteinExistence type="predicted"/>